<comment type="caution">
    <text evidence="1">The sequence shown here is derived from an EMBL/GenBank/DDBJ whole genome shotgun (WGS) entry which is preliminary data.</text>
</comment>
<feature type="non-terminal residue" evidence="1">
    <location>
        <position position="138"/>
    </location>
</feature>
<name>X1JT54_9ZZZZ</name>
<evidence type="ECO:0000313" key="1">
    <source>
        <dbReference type="EMBL" id="GAH97936.1"/>
    </source>
</evidence>
<reference evidence="1" key="1">
    <citation type="journal article" date="2014" name="Front. Microbiol.">
        <title>High frequency of phylogenetically diverse reductive dehalogenase-homologous genes in deep subseafloor sedimentary metagenomes.</title>
        <authorList>
            <person name="Kawai M."/>
            <person name="Futagami T."/>
            <person name="Toyoda A."/>
            <person name="Takaki Y."/>
            <person name="Nishi S."/>
            <person name="Hori S."/>
            <person name="Arai W."/>
            <person name="Tsubouchi T."/>
            <person name="Morono Y."/>
            <person name="Uchiyama I."/>
            <person name="Ito T."/>
            <person name="Fujiyama A."/>
            <person name="Inagaki F."/>
            <person name="Takami H."/>
        </authorList>
    </citation>
    <scope>NUCLEOTIDE SEQUENCE</scope>
    <source>
        <strain evidence="1">Expedition CK06-06</strain>
    </source>
</reference>
<proteinExistence type="predicted"/>
<gene>
    <name evidence="1" type="ORF">S03H2_69500</name>
</gene>
<organism evidence="1">
    <name type="scientific">marine sediment metagenome</name>
    <dbReference type="NCBI Taxonomy" id="412755"/>
    <lineage>
        <taxon>unclassified sequences</taxon>
        <taxon>metagenomes</taxon>
        <taxon>ecological metagenomes</taxon>
    </lineage>
</organism>
<dbReference type="AlphaFoldDB" id="X1JT54"/>
<feature type="non-terminal residue" evidence="1">
    <location>
        <position position="1"/>
    </location>
</feature>
<accession>X1JT54</accession>
<dbReference type="EMBL" id="BARU01045936">
    <property type="protein sequence ID" value="GAH97936.1"/>
    <property type="molecule type" value="Genomic_DNA"/>
</dbReference>
<sequence length="138" mass="16008">KDFINYYLRDAPYYIQNDAEGRKEALNIFFEPPKNGLKKESLEKIKKIWKGKMDNVWVTSLNQCNKLLKTVPPLKEADYIGNALGMDLSKGEILIYIKYPLKFAKVKFFKPTTLDAHWETHVFFLSNFSKKGCGMTCS</sequence>
<protein>
    <submittedName>
        <fullName evidence="1">Uncharacterized protein</fullName>
    </submittedName>
</protein>